<evidence type="ECO:0000256" key="1">
    <source>
        <dbReference type="SAM" id="MobiDB-lite"/>
    </source>
</evidence>
<feature type="compositionally biased region" description="Polar residues" evidence="1">
    <location>
        <begin position="40"/>
        <end position="54"/>
    </location>
</feature>
<accession>A0AAV7AF06</accession>
<name>A0AAV7AF06_ENGPU</name>
<feature type="compositionally biased region" description="Basic residues" evidence="1">
    <location>
        <begin position="130"/>
        <end position="150"/>
    </location>
</feature>
<evidence type="ECO:0000313" key="3">
    <source>
        <dbReference type="Proteomes" id="UP000824782"/>
    </source>
</evidence>
<evidence type="ECO:0000313" key="2">
    <source>
        <dbReference type="EMBL" id="KAG8559375.1"/>
    </source>
</evidence>
<reference evidence="2" key="1">
    <citation type="thesis" date="2020" institute="ProQuest LLC" country="789 East Eisenhower Parkway, Ann Arbor, MI, USA">
        <title>Comparative Genomics and Chromosome Evolution.</title>
        <authorList>
            <person name="Mudd A.B."/>
        </authorList>
    </citation>
    <scope>NUCLEOTIDE SEQUENCE</scope>
    <source>
        <strain evidence="2">237g6f4</strain>
        <tissue evidence="2">Blood</tissue>
    </source>
</reference>
<organism evidence="2 3">
    <name type="scientific">Engystomops pustulosus</name>
    <name type="common">Tungara frog</name>
    <name type="synonym">Physalaemus pustulosus</name>
    <dbReference type="NCBI Taxonomy" id="76066"/>
    <lineage>
        <taxon>Eukaryota</taxon>
        <taxon>Metazoa</taxon>
        <taxon>Chordata</taxon>
        <taxon>Craniata</taxon>
        <taxon>Vertebrata</taxon>
        <taxon>Euteleostomi</taxon>
        <taxon>Amphibia</taxon>
        <taxon>Batrachia</taxon>
        <taxon>Anura</taxon>
        <taxon>Neobatrachia</taxon>
        <taxon>Hyloidea</taxon>
        <taxon>Leptodactylidae</taxon>
        <taxon>Leiuperinae</taxon>
        <taxon>Engystomops</taxon>
    </lineage>
</organism>
<dbReference type="AlphaFoldDB" id="A0AAV7AF06"/>
<dbReference type="Proteomes" id="UP000824782">
    <property type="component" value="Unassembled WGS sequence"/>
</dbReference>
<feature type="region of interest" description="Disordered" evidence="1">
    <location>
        <begin position="1"/>
        <end position="95"/>
    </location>
</feature>
<feature type="compositionally biased region" description="Polar residues" evidence="1">
    <location>
        <begin position="71"/>
        <end position="94"/>
    </location>
</feature>
<keyword evidence="3" id="KW-1185">Reference proteome</keyword>
<feature type="compositionally biased region" description="Polar residues" evidence="1">
    <location>
        <begin position="1"/>
        <end position="14"/>
    </location>
</feature>
<comment type="caution">
    <text evidence="2">The sequence shown here is derived from an EMBL/GenBank/DDBJ whole genome shotgun (WGS) entry which is preliminary data.</text>
</comment>
<dbReference type="EMBL" id="WNYA01000008">
    <property type="protein sequence ID" value="KAG8559375.1"/>
    <property type="molecule type" value="Genomic_DNA"/>
</dbReference>
<proteinExistence type="predicted"/>
<feature type="region of interest" description="Disordered" evidence="1">
    <location>
        <begin position="120"/>
        <end position="150"/>
    </location>
</feature>
<sequence>MWNPNQGMASEQPSSAPPPYDAVISTPSHGQPQCAPPPYTESQPGLSPYGQNNSAPPPYSNLPYAPRGQGYSVTTESNLGSHSARPSSYPTANGGQIMRANHETCERQDSQRHRGIVGRLLHGHNDPHEHHHHRHHEHHNDHHRHSHHGHHGLLGLLRHHTHHDSHDN</sequence>
<gene>
    <name evidence="2" type="ORF">GDO81_017315</name>
</gene>
<protein>
    <submittedName>
        <fullName evidence="2">Uncharacterized protein</fullName>
    </submittedName>
</protein>